<dbReference type="PRINTS" id="PR00465">
    <property type="entry name" value="EP450IV"/>
</dbReference>
<feature type="binding site" description="axial binding residue" evidence="14">
    <location>
        <position position="312"/>
    </location>
    <ligand>
        <name>heme</name>
        <dbReference type="ChEBI" id="CHEBI:30413"/>
    </ligand>
    <ligandPart>
        <name>Fe</name>
        <dbReference type="ChEBI" id="CHEBI:18248"/>
    </ligandPart>
</feature>
<comment type="caution">
    <text evidence="16">The sequence shown here is derived from an EMBL/GenBank/DDBJ whole genome shotgun (WGS) entry which is preliminary data.</text>
</comment>
<keyword evidence="12 15" id="KW-0503">Monooxygenase</keyword>
<evidence type="ECO:0000256" key="9">
    <source>
        <dbReference type="ARBA" id="ARBA00022848"/>
    </source>
</evidence>
<evidence type="ECO:0000256" key="2">
    <source>
        <dbReference type="ARBA" id="ARBA00003690"/>
    </source>
</evidence>
<dbReference type="SUPFAM" id="SSF48264">
    <property type="entry name" value="Cytochrome P450"/>
    <property type="match status" value="2"/>
</dbReference>
<comment type="similarity">
    <text evidence="5 15">Belongs to the cytochrome P450 family.</text>
</comment>
<accession>A0A0L7KMS1</accession>
<keyword evidence="7 14" id="KW-0479">Metal-binding</keyword>
<evidence type="ECO:0000256" key="14">
    <source>
        <dbReference type="PIRSR" id="PIRSR602403-1"/>
    </source>
</evidence>
<evidence type="ECO:0000256" key="10">
    <source>
        <dbReference type="ARBA" id="ARBA00023002"/>
    </source>
</evidence>
<dbReference type="PROSITE" id="PS00086">
    <property type="entry name" value="CYTOCHROME_P450"/>
    <property type="match status" value="1"/>
</dbReference>
<evidence type="ECO:0000256" key="8">
    <source>
        <dbReference type="ARBA" id="ARBA00022824"/>
    </source>
</evidence>
<evidence type="ECO:0000313" key="16">
    <source>
        <dbReference type="EMBL" id="KOB64592.1"/>
    </source>
</evidence>
<evidence type="ECO:0000256" key="15">
    <source>
        <dbReference type="RuleBase" id="RU000461"/>
    </source>
</evidence>
<evidence type="ECO:0000256" key="1">
    <source>
        <dbReference type="ARBA" id="ARBA00001971"/>
    </source>
</evidence>
<dbReference type="PRINTS" id="PR00385">
    <property type="entry name" value="P450"/>
</dbReference>
<dbReference type="Gene3D" id="1.10.630.10">
    <property type="entry name" value="Cytochrome P450"/>
    <property type="match status" value="3"/>
</dbReference>
<keyword evidence="13" id="KW-0472">Membrane</keyword>
<dbReference type="InterPro" id="IPR002403">
    <property type="entry name" value="Cyt_P450_E_grp-IV"/>
</dbReference>
<sequence>NLFNAGEKWQQRRKLLTPAFHFNILRQFFVILEENSQRLVKALGETAGEDVDIVPVLSEFTLNSICETAMGTRLSEETTGAGKSYKEAIYRLVQLLLHRFIRVYLYPDLFFKMSAVGRKTKTHLTTIHNFTERVVRDRREYVNTHGIKTADIVDGDDDDVYKKRKKIAMLDLLLLAEKDGLIDNVGIQEEVDTFMFEDNIYRELKEIFGDSTRSATMEDLSKMHFLERCIKESLRLYPPVHFISRQLNEKITLSGYTIPSGVFCHINILHLHHSPNLYKDPLKFDPDRFLPENSVGRHPYAYIPFSAGPRNCIGQKFAMMEMKLAISEILRIFKLVPVTRTKDIDYLLILLVLLVLIHLAFNYNEKARLLRNIPGPKDTFIVGNALEIIVNPGEKWQQRRKLLTPAFHFNILRQFFVILEENSQRLVKALGETAGEDVDIVPVLSEFTLNSICETAMGTQLSEETTGTGRSYKEAIYGLGQLILHRFIRVYLYPDLFFYMSAVGRKMKNYLATIHSFTERVIRDRREYVNTHGIKTADIVDDDDDVYKKRKKTAMLDLLLLAEKDGLIDNVGIQEELDGAKQKGVHSTTDFELLMPLYSRHFSLQNKEEKCVKSLYDR</sequence>
<evidence type="ECO:0000256" key="12">
    <source>
        <dbReference type="ARBA" id="ARBA00023033"/>
    </source>
</evidence>
<dbReference type="GO" id="GO:0016705">
    <property type="term" value="F:oxidoreductase activity, acting on paired donors, with incorporation or reduction of molecular oxygen"/>
    <property type="evidence" value="ECO:0007669"/>
    <property type="project" value="InterPro"/>
</dbReference>
<protein>
    <submittedName>
        <fullName evidence="16">Cytochrome P450 4M1</fullName>
    </submittedName>
</protein>
<dbReference type="PANTHER" id="PTHR24291">
    <property type="entry name" value="CYTOCHROME P450 FAMILY 4"/>
    <property type="match status" value="1"/>
</dbReference>
<dbReference type="EMBL" id="JTDY01008387">
    <property type="protein sequence ID" value="KOB64592.1"/>
    <property type="molecule type" value="Genomic_DNA"/>
</dbReference>
<organism evidence="16 17">
    <name type="scientific">Operophtera brumata</name>
    <name type="common">Winter moth</name>
    <name type="synonym">Phalaena brumata</name>
    <dbReference type="NCBI Taxonomy" id="104452"/>
    <lineage>
        <taxon>Eukaryota</taxon>
        <taxon>Metazoa</taxon>
        <taxon>Ecdysozoa</taxon>
        <taxon>Arthropoda</taxon>
        <taxon>Hexapoda</taxon>
        <taxon>Insecta</taxon>
        <taxon>Pterygota</taxon>
        <taxon>Neoptera</taxon>
        <taxon>Endopterygota</taxon>
        <taxon>Lepidoptera</taxon>
        <taxon>Glossata</taxon>
        <taxon>Ditrysia</taxon>
        <taxon>Geometroidea</taxon>
        <taxon>Geometridae</taxon>
        <taxon>Larentiinae</taxon>
        <taxon>Operophtera</taxon>
    </lineage>
</organism>
<dbReference type="GO" id="GO:0020037">
    <property type="term" value="F:heme binding"/>
    <property type="evidence" value="ECO:0007669"/>
    <property type="project" value="InterPro"/>
</dbReference>
<keyword evidence="10 15" id="KW-0560">Oxidoreductase</keyword>
<dbReference type="InterPro" id="IPR017972">
    <property type="entry name" value="Cyt_P450_CS"/>
</dbReference>
<evidence type="ECO:0000313" key="17">
    <source>
        <dbReference type="Proteomes" id="UP000037510"/>
    </source>
</evidence>
<dbReference type="GO" id="GO:0004497">
    <property type="term" value="F:monooxygenase activity"/>
    <property type="evidence" value="ECO:0007669"/>
    <property type="project" value="UniProtKB-KW"/>
</dbReference>
<evidence type="ECO:0000256" key="3">
    <source>
        <dbReference type="ARBA" id="ARBA00004174"/>
    </source>
</evidence>
<feature type="non-terminal residue" evidence="16">
    <location>
        <position position="618"/>
    </location>
</feature>
<evidence type="ECO:0000256" key="7">
    <source>
        <dbReference type="ARBA" id="ARBA00022723"/>
    </source>
</evidence>
<proteinExistence type="inferred from homology"/>
<dbReference type="CDD" id="cd20628">
    <property type="entry name" value="CYP4"/>
    <property type="match status" value="1"/>
</dbReference>
<keyword evidence="17" id="KW-1185">Reference proteome</keyword>
<dbReference type="AlphaFoldDB" id="A0A0L7KMS1"/>
<comment type="function">
    <text evidence="2">May be involved in the metabolism of insect hormones and in the breakdown of synthetic insecticides.</text>
</comment>
<dbReference type="Proteomes" id="UP000037510">
    <property type="component" value="Unassembled WGS sequence"/>
</dbReference>
<name>A0A0L7KMS1_OPEBR</name>
<dbReference type="STRING" id="104452.A0A0L7KMS1"/>
<evidence type="ECO:0000256" key="5">
    <source>
        <dbReference type="ARBA" id="ARBA00010617"/>
    </source>
</evidence>
<evidence type="ECO:0000256" key="6">
    <source>
        <dbReference type="ARBA" id="ARBA00022617"/>
    </source>
</evidence>
<feature type="non-terminal residue" evidence="16">
    <location>
        <position position="1"/>
    </location>
</feature>
<evidence type="ECO:0000256" key="4">
    <source>
        <dbReference type="ARBA" id="ARBA00004406"/>
    </source>
</evidence>
<keyword evidence="11 14" id="KW-0408">Iron</keyword>
<dbReference type="Pfam" id="PF00067">
    <property type="entry name" value="p450"/>
    <property type="match status" value="3"/>
</dbReference>
<reference evidence="16 17" key="1">
    <citation type="journal article" date="2015" name="Genome Biol. Evol.">
        <title>The genome of winter moth (Operophtera brumata) provides a genomic perspective on sexual dimorphism and phenology.</title>
        <authorList>
            <person name="Derks M.F."/>
            <person name="Smit S."/>
            <person name="Salis L."/>
            <person name="Schijlen E."/>
            <person name="Bossers A."/>
            <person name="Mateman C."/>
            <person name="Pijl A.S."/>
            <person name="de Ridder D."/>
            <person name="Groenen M.A."/>
            <person name="Visser M.E."/>
            <person name="Megens H.J."/>
        </authorList>
    </citation>
    <scope>NUCLEOTIDE SEQUENCE [LARGE SCALE GENOMIC DNA]</scope>
    <source>
        <strain evidence="16">WM2013NL</strain>
        <tissue evidence="16">Head and thorax</tissue>
    </source>
</reference>
<keyword evidence="9" id="KW-0492">Microsome</keyword>
<evidence type="ECO:0000256" key="13">
    <source>
        <dbReference type="ARBA" id="ARBA00023136"/>
    </source>
</evidence>
<dbReference type="PANTHER" id="PTHR24291:SF189">
    <property type="entry name" value="CYTOCHROME P450 4C3-RELATED"/>
    <property type="match status" value="1"/>
</dbReference>
<dbReference type="GO" id="GO:0005506">
    <property type="term" value="F:iron ion binding"/>
    <property type="evidence" value="ECO:0007669"/>
    <property type="project" value="InterPro"/>
</dbReference>
<gene>
    <name evidence="16" type="ORF">OBRU01_24009</name>
</gene>
<dbReference type="InterPro" id="IPR050196">
    <property type="entry name" value="Cytochrome_P450_Monoox"/>
</dbReference>
<dbReference type="GO" id="GO:0005789">
    <property type="term" value="C:endoplasmic reticulum membrane"/>
    <property type="evidence" value="ECO:0007669"/>
    <property type="project" value="UniProtKB-SubCell"/>
</dbReference>
<keyword evidence="6 14" id="KW-0349">Heme</keyword>
<dbReference type="InterPro" id="IPR001128">
    <property type="entry name" value="Cyt_P450"/>
</dbReference>
<comment type="subcellular location">
    <subcellularLocation>
        <location evidence="4">Endoplasmic reticulum membrane</location>
        <topology evidence="4">Peripheral membrane protein</topology>
    </subcellularLocation>
    <subcellularLocation>
        <location evidence="3">Microsome membrane</location>
        <topology evidence="3">Peripheral membrane protein</topology>
    </subcellularLocation>
</comment>
<comment type="cofactor">
    <cofactor evidence="1 14">
        <name>heme</name>
        <dbReference type="ChEBI" id="CHEBI:30413"/>
    </cofactor>
</comment>
<keyword evidence="8" id="KW-0256">Endoplasmic reticulum</keyword>
<dbReference type="InterPro" id="IPR036396">
    <property type="entry name" value="Cyt_P450_sf"/>
</dbReference>
<evidence type="ECO:0000256" key="11">
    <source>
        <dbReference type="ARBA" id="ARBA00023004"/>
    </source>
</evidence>